<sequence length="88" mass="9679">MGFNLLVAFAAARGFVQVFHLSAPSQSPLNLWLPLARHLPEACAALCGVLAAQVAWLRRAYARGGTVWSRRSRDDVDVLRQALLDVSY</sequence>
<dbReference type="Gramene" id="TraesWEE_scaffold_089897_01G000100.1">
    <property type="protein sequence ID" value="TraesWEE_scaffold_089897_01G000100.1"/>
    <property type="gene ID" value="TraesWEE_scaffold_089897_01G000100"/>
</dbReference>
<dbReference type="Proteomes" id="UP000019116">
    <property type="component" value="Chromosome 2B"/>
</dbReference>
<dbReference type="Gramene" id="TraesCS2B03G1359400.1">
    <property type="protein sequence ID" value="TraesCS2B03G1359400.1.CDS1"/>
    <property type="gene ID" value="TraesCS2B03G1359400"/>
</dbReference>
<reference evidence="1" key="2">
    <citation type="submission" date="2018-10" db="UniProtKB">
        <authorList>
            <consortium name="EnsemblPlants"/>
        </authorList>
    </citation>
    <scope>IDENTIFICATION</scope>
</reference>
<dbReference type="Gramene" id="TraesJAG2B03G01048190.1">
    <property type="protein sequence ID" value="TraesJAG2B03G01048190.1.CDS1"/>
    <property type="gene ID" value="TraesJAG2B03G01048190"/>
</dbReference>
<dbReference type="Gramene" id="TraesARI2B03G01064030.1">
    <property type="protein sequence ID" value="TraesARI2B03G01064030.1.CDS1"/>
    <property type="gene ID" value="TraesARI2B03G01064030"/>
</dbReference>
<dbReference type="Gramene" id="TraesPARA_EIv1.0_0489800.1">
    <property type="protein sequence ID" value="TraesPARA_EIv1.0_0489800.1.CDS1"/>
    <property type="gene ID" value="TraesPARA_EIv1.0_0489800"/>
</dbReference>
<dbReference type="Gramene" id="TraesSTA2B03G01043320.1">
    <property type="protein sequence ID" value="TraesSTA2B03G01043320.1.CDS1"/>
    <property type="gene ID" value="TraesSTA2B03G01043320"/>
</dbReference>
<dbReference type="RefSeq" id="XP_044320808.1">
    <property type="nucleotide sequence ID" value="XM_044464873.1"/>
</dbReference>
<organism evidence="1">
    <name type="scientific">Triticum aestivum</name>
    <name type="common">Wheat</name>
    <dbReference type="NCBI Taxonomy" id="4565"/>
    <lineage>
        <taxon>Eukaryota</taxon>
        <taxon>Viridiplantae</taxon>
        <taxon>Streptophyta</taxon>
        <taxon>Embryophyta</taxon>
        <taxon>Tracheophyta</taxon>
        <taxon>Spermatophyta</taxon>
        <taxon>Magnoliopsida</taxon>
        <taxon>Liliopsida</taxon>
        <taxon>Poales</taxon>
        <taxon>Poaceae</taxon>
        <taxon>BOP clade</taxon>
        <taxon>Pooideae</taxon>
        <taxon>Triticodae</taxon>
        <taxon>Triticeae</taxon>
        <taxon>Triticinae</taxon>
        <taxon>Triticum</taxon>
    </lineage>
</organism>
<dbReference type="Gramene" id="TraesROB_scaffold_052716_01G000100.1">
    <property type="protein sequence ID" value="TraesROB_scaffold_052716_01G000100.1"/>
    <property type="gene ID" value="TraesROB_scaffold_052716_01G000100"/>
</dbReference>
<evidence type="ECO:0000313" key="2">
    <source>
        <dbReference type="Proteomes" id="UP000019116"/>
    </source>
</evidence>
<dbReference type="Gramene" id="TraesSYM2B03G01063250.1">
    <property type="protein sequence ID" value="TraesSYM2B03G01063250.1.CDS1"/>
    <property type="gene ID" value="TraesSYM2B03G01063250"/>
</dbReference>
<dbReference type="OrthoDB" id="656418at2759"/>
<dbReference type="AlphaFoldDB" id="A0A3B6CEW7"/>
<dbReference type="Gramene" id="TraesLDM2B03G01049400.1">
    <property type="protein sequence ID" value="TraesLDM2B03G01049400.1.CDS1"/>
    <property type="gene ID" value="TraesLDM2B03G01049400"/>
</dbReference>
<dbReference type="Gramene" id="TraesMAC2B03G01045670.1">
    <property type="protein sequence ID" value="TraesMAC2B03G01045670.1.CDS1"/>
    <property type="gene ID" value="TraesMAC2B03G01045670"/>
</dbReference>
<proteinExistence type="predicted"/>
<reference evidence="1" key="1">
    <citation type="submission" date="2018-08" db="EMBL/GenBank/DDBJ databases">
        <authorList>
            <person name="Rossello M."/>
        </authorList>
    </citation>
    <scope>NUCLEOTIDE SEQUENCE [LARGE SCALE GENOMIC DNA]</scope>
    <source>
        <strain evidence="1">cv. Chinese Spring</strain>
    </source>
</reference>
<dbReference type="EnsemblPlants" id="TraesCS2B02G541100.1">
    <property type="protein sequence ID" value="TraesCS2B02G541100.1.cds1"/>
    <property type="gene ID" value="TraesCS2B02G541100"/>
</dbReference>
<gene>
    <name evidence="1" type="primary">LOC123042416</name>
</gene>
<dbReference type="Gramene" id="TraesCAD_scaffold_076948_01G000100.1">
    <property type="protein sequence ID" value="TraesCAD_scaffold_076948_01G000100.1"/>
    <property type="gene ID" value="TraesCAD_scaffold_076948_01G000100"/>
</dbReference>
<protein>
    <submittedName>
        <fullName evidence="1">Uncharacterized protein</fullName>
    </submittedName>
</protein>
<name>A0A3B6CEW7_WHEAT</name>
<evidence type="ECO:0000313" key="1">
    <source>
        <dbReference type="EnsemblPlants" id="TraesCS2B02G541100.1.cds1"/>
    </source>
</evidence>
<dbReference type="Gramene" id="TraesCS2B02G541100.1">
    <property type="protein sequence ID" value="TraesCS2B02G541100.1.cds1"/>
    <property type="gene ID" value="TraesCS2B02G541100"/>
</dbReference>
<dbReference type="GeneID" id="123042416"/>
<keyword evidence="2" id="KW-1185">Reference proteome</keyword>
<accession>A0A3B6CEW7</accession>
<dbReference type="SMR" id="A0A3B6CEW7"/>
<dbReference type="Gramene" id="TraesNOR2B03G01063830.1">
    <property type="protein sequence ID" value="TraesNOR2B03G01063830.1.CDS1"/>
    <property type="gene ID" value="TraesNOR2B03G01063830"/>
</dbReference>
<dbReference type="Gramene" id="TraesCLE_scaffold_035497_01G000100.1">
    <property type="protein sequence ID" value="TraesCLE_scaffold_035497_01G000100.1"/>
    <property type="gene ID" value="TraesCLE_scaffold_035497_01G000100"/>
</dbReference>